<dbReference type="FunFam" id="3.30.70.270:FF:000001">
    <property type="entry name" value="Diguanylate cyclase domain protein"/>
    <property type="match status" value="1"/>
</dbReference>
<accession>A0AB32ZWL9</accession>
<dbReference type="AlphaFoldDB" id="A0AB32ZWL9"/>
<keyword evidence="4" id="KW-1133">Transmembrane helix</keyword>
<reference evidence="8" key="1">
    <citation type="journal article" date="2012" name="Sci. Rep.">
        <title>Genomes of surface isolates of Alteromonas macleodii: the life of a widespread marine opportunistic copiotroph.</title>
        <authorList>
            <person name="Lopez-Perez M."/>
            <person name="Gonzaga A."/>
            <person name="Martin-Cuadrado A.B."/>
            <person name="Onyshchenko O."/>
            <person name="Ghavidel A."/>
            <person name="Ghai R."/>
            <person name="Rodriguez-Valera F."/>
        </authorList>
    </citation>
    <scope>NUCLEOTIDE SEQUENCE [LARGE SCALE GENOMIC DNA]</scope>
    <source>
        <strain evidence="8">English Channel 673</strain>
    </source>
</reference>
<dbReference type="PANTHER" id="PTHR45138">
    <property type="entry name" value="REGULATORY COMPONENTS OF SENSORY TRANSDUCTION SYSTEM"/>
    <property type="match status" value="1"/>
</dbReference>
<dbReference type="EC" id="2.7.7.65" evidence="2"/>
<feature type="domain" description="GGDEF" evidence="6">
    <location>
        <begin position="437"/>
        <end position="570"/>
    </location>
</feature>
<feature type="transmembrane region" description="Helical" evidence="4">
    <location>
        <begin position="377"/>
        <end position="395"/>
    </location>
</feature>
<dbReference type="GO" id="GO:1902201">
    <property type="term" value="P:negative regulation of bacterial-type flagellum-dependent cell motility"/>
    <property type="evidence" value="ECO:0007669"/>
    <property type="project" value="TreeGrafter"/>
</dbReference>
<name>A0AB32ZWL9_ALTME</name>
<comment type="cofactor">
    <cofactor evidence="1">
        <name>Mg(2+)</name>
        <dbReference type="ChEBI" id="CHEBI:18420"/>
    </cofactor>
</comment>
<dbReference type="RefSeq" id="WP_014976026.1">
    <property type="nucleotide sequence ID" value="NC_018678.1"/>
</dbReference>
<dbReference type="InterPro" id="IPR029787">
    <property type="entry name" value="Nucleotide_cyclase"/>
</dbReference>
<protein>
    <recommendedName>
        <fullName evidence="2">diguanylate cyclase</fullName>
        <ecNumber evidence="2">2.7.7.65</ecNumber>
    </recommendedName>
</protein>
<dbReference type="Proteomes" id="UP000006296">
    <property type="component" value="Chromosome"/>
</dbReference>
<keyword evidence="4" id="KW-0812">Transmembrane</keyword>
<dbReference type="SUPFAM" id="SSF55073">
    <property type="entry name" value="Nucleotide cyclase"/>
    <property type="match status" value="1"/>
</dbReference>
<gene>
    <name evidence="7" type="ordered locus">AMEC673_06035</name>
</gene>
<dbReference type="InterPro" id="IPR000160">
    <property type="entry name" value="GGDEF_dom"/>
</dbReference>
<dbReference type="Gene3D" id="3.30.70.270">
    <property type="match status" value="1"/>
</dbReference>
<evidence type="ECO:0000313" key="8">
    <source>
        <dbReference type="Proteomes" id="UP000006296"/>
    </source>
</evidence>
<dbReference type="SUPFAM" id="SSF48452">
    <property type="entry name" value="TPR-like"/>
    <property type="match status" value="1"/>
</dbReference>
<comment type="catalytic activity">
    <reaction evidence="3">
        <text>2 GTP = 3',3'-c-di-GMP + 2 diphosphate</text>
        <dbReference type="Rhea" id="RHEA:24898"/>
        <dbReference type="ChEBI" id="CHEBI:33019"/>
        <dbReference type="ChEBI" id="CHEBI:37565"/>
        <dbReference type="ChEBI" id="CHEBI:58805"/>
        <dbReference type="EC" id="2.7.7.65"/>
    </reaction>
</comment>
<dbReference type="GO" id="GO:0052621">
    <property type="term" value="F:diguanylate cyclase activity"/>
    <property type="evidence" value="ECO:0007669"/>
    <property type="project" value="UniProtKB-EC"/>
</dbReference>
<dbReference type="InterPro" id="IPR050469">
    <property type="entry name" value="Diguanylate_Cyclase"/>
</dbReference>
<evidence type="ECO:0000256" key="3">
    <source>
        <dbReference type="ARBA" id="ARBA00034247"/>
    </source>
</evidence>
<evidence type="ECO:0000256" key="2">
    <source>
        <dbReference type="ARBA" id="ARBA00012528"/>
    </source>
</evidence>
<keyword evidence="4" id="KW-0472">Membrane</keyword>
<dbReference type="SMART" id="SM00267">
    <property type="entry name" value="GGDEF"/>
    <property type="match status" value="1"/>
</dbReference>
<evidence type="ECO:0000256" key="5">
    <source>
        <dbReference type="SAM" id="SignalP"/>
    </source>
</evidence>
<feature type="chain" id="PRO_5044338825" description="diguanylate cyclase" evidence="5">
    <location>
        <begin position="21"/>
        <end position="586"/>
    </location>
</feature>
<keyword evidence="5" id="KW-0732">Signal</keyword>
<dbReference type="GO" id="GO:0005886">
    <property type="term" value="C:plasma membrane"/>
    <property type="evidence" value="ECO:0007669"/>
    <property type="project" value="TreeGrafter"/>
</dbReference>
<dbReference type="InterPro" id="IPR043128">
    <property type="entry name" value="Rev_trsase/Diguanyl_cyclase"/>
</dbReference>
<dbReference type="EMBL" id="CP003844">
    <property type="protein sequence ID" value="AFT73904.1"/>
    <property type="molecule type" value="Genomic_DNA"/>
</dbReference>
<proteinExistence type="predicted"/>
<evidence type="ECO:0000313" key="7">
    <source>
        <dbReference type="EMBL" id="AFT73904.1"/>
    </source>
</evidence>
<dbReference type="NCBIfam" id="TIGR00254">
    <property type="entry name" value="GGDEF"/>
    <property type="match status" value="1"/>
</dbReference>
<dbReference type="PANTHER" id="PTHR45138:SF9">
    <property type="entry name" value="DIGUANYLATE CYCLASE DGCM-RELATED"/>
    <property type="match status" value="1"/>
</dbReference>
<organism evidence="7 8">
    <name type="scientific">Alteromonas macleodii (strain English Channel 673)</name>
    <dbReference type="NCBI Taxonomy" id="1004788"/>
    <lineage>
        <taxon>Bacteria</taxon>
        <taxon>Pseudomonadati</taxon>
        <taxon>Pseudomonadota</taxon>
        <taxon>Gammaproteobacteria</taxon>
        <taxon>Alteromonadales</taxon>
        <taxon>Alteromonadaceae</taxon>
        <taxon>Alteromonas/Salinimonas group</taxon>
        <taxon>Alteromonas</taxon>
    </lineage>
</organism>
<dbReference type="InterPro" id="IPR011990">
    <property type="entry name" value="TPR-like_helical_dom_sf"/>
</dbReference>
<dbReference type="CDD" id="cd01949">
    <property type="entry name" value="GGDEF"/>
    <property type="match status" value="1"/>
</dbReference>
<dbReference type="PROSITE" id="PS50887">
    <property type="entry name" value="GGDEF"/>
    <property type="match status" value="1"/>
</dbReference>
<dbReference type="GO" id="GO:0043709">
    <property type="term" value="P:cell adhesion involved in single-species biofilm formation"/>
    <property type="evidence" value="ECO:0007669"/>
    <property type="project" value="TreeGrafter"/>
</dbReference>
<evidence type="ECO:0000259" key="6">
    <source>
        <dbReference type="PROSITE" id="PS50887"/>
    </source>
</evidence>
<sequence>MVRFLIGALLCPFFIFPLSADEIDQQLVRADALRSQDVEAFRTSLSALSNKSASFSPAQVQYFNYLNAYSLSYSGKLIEAVPLYESVFQSASDKSLQLRAKNSILNNYALVRDFPKALQQIPDIVPLLSLAKDKDKHLSILTIALFYNQLEEFEQSLQYSARVIGQELSSRNACLAHNLRSESLHNLGRLDRETLNTTIEVCNASKEPIALNLAKLWLAQLMLASPDSIAGALDALLAIQADVESTNYPRLTSEYYTALAQAYFANKLFHNAQESALKGAELAKGMGYSKPRKTAYYILYQSAIEKGDNAQALDAFIQYAEADKAYLDEYNVKQMAIQQAKFDNLEKNIEIQLLDKENSLLKAQAALSREEKQNHRLLITLLASTTILVLMWAIINRKLHAALREKAQTDSLTKVANRHYFTELASKALDRMSEQQDVLSFVIFDLDHFKSVNDSYGHPTGDWVLKAVVNAVRKHCRKEDVFGRLGGEEFGLLLPGCNEKKAKEIAESMRNSIRQIDTAESGFTFDISASFGISSTASSKYQFEALYANADEALYGSKKHGRNRVSVFQVNGESDVGNVGQAFQPA</sequence>
<evidence type="ECO:0000256" key="4">
    <source>
        <dbReference type="SAM" id="Phobius"/>
    </source>
</evidence>
<feature type="signal peptide" evidence="5">
    <location>
        <begin position="1"/>
        <end position="20"/>
    </location>
</feature>
<evidence type="ECO:0000256" key="1">
    <source>
        <dbReference type="ARBA" id="ARBA00001946"/>
    </source>
</evidence>
<dbReference type="Pfam" id="PF00990">
    <property type="entry name" value="GGDEF"/>
    <property type="match status" value="1"/>
</dbReference>
<dbReference type="KEGG" id="amg:AMEC673_06035"/>